<protein>
    <submittedName>
        <fullName evidence="1">Capsular polysaccharide biosynthesis protein</fullName>
    </submittedName>
</protein>
<name>A0A918D5A2_9BACI</name>
<sequence>MLLLPYLREKIIRPKVNEEVNFYSSTEKNEISDYQLAKFNRIWSNIIKNVPFYNELAIKKEVPLHINSVDDFNNIPIIDRSYVKKYIEKFSDSSREPDAWVTTGGSTGTPLKYPSWKNQSKQYESNIWYARDFYNIKRSDRMFRLWGHSHTLGSGISKYKKIISFKIGLPLIGYKRFSAYDLSDEQLREAGAQILQFKPDYIIGYSKALQLLAKANLDRRLDFHKLNLKAVIGAAEGFDNEGDRKFISKVFGSPVGLEYASMETKLLAHTHPEGDYCVLWRDNLVECVDENGKPAESGRILVTSLYPRAFPLVRYELGDVITGAQKNSNSVYSFERIKGRDNDFLMLDESTPIHSESITHAIKFSEEVTAYQIRYTKDLKYTIYLKSDKRLNEHEIQEIKKRLNKIDKRLGEIEIRQTDNLKQTLAGKTKWLIEE</sequence>
<dbReference type="SUPFAM" id="SSF56801">
    <property type="entry name" value="Acetyl-CoA synthetase-like"/>
    <property type="match status" value="1"/>
</dbReference>
<dbReference type="InterPro" id="IPR053158">
    <property type="entry name" value="CapK_Type1_Caps_Biosynth"/>
</dbReference>
<reference evidence="1" key="1">
    <citation type="journal article" date="2014" name="Int. J. Syst. Evol. Microbiol.">
        <title>Complete genome sequence of Corynebacterium casei LMG S-19264T (=DSM 44701T), isolated from a smear-ripened cheese.</title>
        <authorList>
            <consortium name="US DOE Joint Genome Institute (JGI-PGF)"/>
            <person name="Walter F."/>
            <person name="Albersmeier A."/>
            <person name="Kalinowski J."/>
            <person name="Ruckert C."/>
        </authorList>
    </citation>
    <scope>NUCLEOTIDE SEQUENCE</scope>
    <source>
        <strain evidence="1">JCM 17251</strain>
    </source>
</reference>
<comment type="caution">
    <text evidence="1">The sequence shown here is derived from an EMBL/GenBank/DDBJ whole genome shotgun (WGS) entry which is preliminary data.</text>
</comment>
<dbReference type="PANTHER" id="PTHR36932">
    <property type="entry name" value="CAPSULAR POLYSACCHARIDE BIOSYNTHESIS PROTEIN"/>
    <property type="match status" value="1"/>
</dbReference>
<proteinExistence type="predicted"/>
<reference evidence="1" key="2">
    <citation type="submission" date="2020-09" db="EMBL/GenBank/DDBJ databases">
        <authorList>
            <person name="Sun Q."/>
            <person name="Ohkuma M."/>
        </authorList>
    </citation>
    <scope>NUCLEOTIDE SEQUENCE</scope>
    <source>
        <strain evidence="1">JCM 17251</strain>
    </source>
</reference>
<dbReference type="InterPro" id="IPR042099">
    <property type="entry name" value="ANL_N_sf"/>
</dbReference>
<accession>A0A918D5A2</accession>
<evidence type="ECO:0000313" key="1">
    <source>
        <dbReference type="EMBL" id="GGN66870.1"/>
    </source>
</evidence>
<gene>
    <name evidence="1" type="ORF">GCM10007971_37230</name>
</gene>
<organism evidence="1 2">
    <name type="scientific">Oceanobacillus indicireducens</name>
    <dbReference type="NCBI Taxonomy" id="1004261"/>
    <lineage>
        <taxon>Bacteria</taxon>
        <taxon>Bacillati</taxon>
        <taxon>Bacillota</taxon>
        <taxon>Bacilli</taxon>
        <taxon>Bacillales</taxon>
        <taxon>Bacillaceae</taxon>
        <taxon>Oceanobacillus</taxon>
    </lineage>
</organism>
<dbReference type="RefSeq" id="WP_188859615.1">
    <property type="nucleotide sequence ID" value="NZ_BMOS01000050.1"/>
</dbReference>
<evidence type="ECO:0000313" key="2">
    <source>
        <dbReference type="Proteomes" id="UP000624041"/>
    </source>
</evidence>
<dbReference type="EMBL" id="BMOS01000050">
    <property type="protein sequence ID" value="GGN66870.1"/>
    <property type="molecule type" value="Genomic_DNA"/>
</dbReference>
<dbReference type="AlphaFoldDB" id="A0A918D5A2"/>
<dbReference type="Proteomes" id="UP000624041">
    <property type="component" value="Unassembled WGS sequence"/>
</dbReference>
<dbReference type="PANTHER" id="PTHR36932:SF1">
    <property type="entry name" value="CAPSULAR POLYSACCHARIDE BIOSYNTHESIS PROTEIN"/>
    <property type="match status" value="1"/>
</dbReference>
<dbReference type="Gene3D" id="3.40.50.12780">
    <property type="entry name" value="N-terminal domain of ligase-like"/>
    <property type="match status" value="1"/>
</dbReference>
<keyword evidence="2" id="KW-1185">Reference proteome</keyword>